<protein>
    <submittedName>
        <fullName evidence="1">Uncharacterized protein</fullName>
    </submittedName>
</protein>
<reference evidence="1" key="1">
    <citation type="journal article" date="2021" name="Proc. Natl. Acad. Sci. U.S.A.">
        <title>A Catalog of Tens of Thousands of Viruses from Human Metagenomes Reveals Hidden Associations with Chronic Diseases.</title>
        <authorList>
            <person name="Tisza M.J."/>
            <person name="Buck C.B."/>
        </authorList>
    </citation>
    <scope>NUCLEOTIDE SEQUENCE</scope>
    <source>
        <strain evidence="1">Ct1h53</strain>
    </source>
</reference>
<name>A0A8S5MGM4_9CAUD</name>
<proteinExistence type="predicted"/>
<dbReference type="EMBL" id="BK014902">
    <property type="protein sequence ID" value="DAD81493.1"/>
    <property type="molecule type" value="Genomic_DNA"/>
</dbReference>
<accession>A0A8S5MGM4</accession>
<organism evidence="1">
    <name type="scientific">Podoviridae sp. ct1h53</name>
    <dbReference type="NCBI Taxonomy" id="2826536"/>
    <lineage>
        <taxon>Viruses</taxon>
        <taxon>Duplodnaviria</taxon>
        <taxon>Heunggongvirae</taxon>
        <taxon>Uroviricota</taxon>
        <taxon>Caudoviricetes</taxon>
    </lineage>
</organism>
<sequence>MIGSFFFIVLFYVYKLLLKLKQEMVYECPEDLNGREVEIVFRSGKNHYMVNISKNGRQEQMRVRCLSGKTYKNGDKVNIKYEEGELSI</sequence>
<evidence type="ECO:0000313" key="1">
    <source>
        <dbReference type="EMBL" id="DAD81493.1"/>
    </source>
</evidence>